<gene>
    <name evidence="1" type="ORF">TR148990</name>
</gene>
<reference evidence="1" key="1">
    <citation type="submission" date="2016-01" db="EMBL/GenBank/DDBJ databases">
        <title>Reference transcriptome for the parasite Schistocephalus solidus: insights into the molecular evolution of parasitism.</title>
        <authorList>
            <person name="Hebert F.O."/>
            <person name="Grambauer S."/>
            <person name="Barber I."/>
            <person name="Landry C.R."/>
            <person name="Aubin-Horth N."/>
        </authorList>
    </citation>
    <scope>NUCLEOTIDE SEQUENCE</scope>
</reference>
<proteinExistence type="predicted"/>
<dbReference type="AlphaFoldDB" id="A0A0X3PCK1"/>
<sequence length="121" mass="14239">MAWVDKNFPRTYAVSLVSTASLKRTKEKHSHQVRMAKRPPKSPESTILWFSQITVLCRTTEIFDEFFFNGFSYEARNSRIFKNTCITLSKTHIQVLKSTVCIVWNIDFGKKRALFLFYCKM</sequence>
<dbReference type="EMBL" id="GEEE01013787">
    <property type="protein sequence ID" value="JAP49438.1"/>
    <property type="molecule type" value="Transcribed_RNA"/>
</dbReference>
<accession>A0A0X3PCK1</accession>
<organism evidence="1">
    <name type="scientific">Schistocephalus solidus</name>
    <name type="common">Tapeworm</name>
    <dbReference type="NCBI Taxonomy" id="70667"/>
    <lineage>
        <taxon>Eukaryota</taxon>
        <taxon>Metazoa</taxon>
        <taxon>Spiralia</taxon>
        <taxon>Lophotrochozoa</taxon>
        <taxon>Platyhelminthes</taxon>
        <taxon>Cestoda</taxon>
        <taxon>Eucestoda</taxon>
        <taxon>Diphyllobothriidea</taxon>
        <taxon>Diphyllobothriidae</taxon>
        <taxon>Schistocephalus</taxon>
    </lineage>
</organism>
<name>A0A0X3PCK1_SCHSO</name>
<protein>
    <submittedName>
        <fullName evidence="1">Uncharacterized protein</fullName>
    </submittedName>
</protein>
<evidence type="ECO:0000313" key="1">
    <source>
        <dbReference type="EMBL" id="JAP49438.1"/>
    </source>
</evidence>